<sequence length="144" mass="16705">MFQHKFINFKGWCTNFGIAEYFWVKNGFKDGIAQTRVLESGRDSGESIGIEYKETNRNRIQKWNHQRAFLSLYYFIMTIPSHQIFKLNRSAFCTDTSSNLVDRDSSLYTLMKNIRLVVVESIPFLDACTNGLSESPESKSQHES</sequence>
<protein>
    <submittedName>
        <fullName evidence="1">Uncharacterized protein</fullName>
    </submittedName>
</protein>
<keyword evidence="2" id="KW-1185">Reference proteome</keyword>
<accession>A0AAV4XHC0</accession>
<organism evidence="1 2">
    <name type="scientific">Caerostris extrusa</name>
    <name type="common">Bark spider</name>
    <name type="synonym">Caerostris bankana</name>
    <dbReference type="NCBI Taxonomy" id="172846"/>
    <lineage>
        <taxon>Eukaryota</taxon>
        <taxon>Metazoa</taxon>
        <taxon>Ecdysozoa</taxon>
        <taxon>Arthropoda</taxon>
        <taxon>Chelicerata</taxon>
        <taxon>Arachnida</taxon>
        <taxon>Araneae</taxon>
        <taxon>Araneomorphae</taxon>
        <taxon>Entelegynae</taxon>
        <taxon>Araneoidea</taxon>
        <taxon>Araneidae</taxon>
        <taxon>Caerostris</taxon>
    </lineage>
</organism>
<dbReference type="Proteomes" id="UP001054945">
    <property type="component" value="Unassembled WGS sequence"/>
</dbReference>
<proteinExistence type="predicted"/>
<evidence type="ECO:0000313" key="1">
    <source>
        <dbReference type="EMBL" id="GIY93168.1"/>
    </source>
</evidence>
<dbReference type="AlphaFoldDB" id="A0AAV4XHC0"/>
<evidence type="ECO:0000313" key="2">
    <source>
        <dbReference type="Proteomes" id="UP001054945"/>
    </source>
</evidence>
<comment type="caution">
    <text evidence="1">The sequence shown here is derived from an EMBL/GenBank/DDBJ whole genome shotgun (WGS) entry which is preliminary data.</text>
</comment>
<name>A0AAV4XHC0_CAEEX</name>
<reference evidence="1 2" key="1">
    <citation type="submission" date="2021-06" db="EMBL/GenBank/DDBJ databases">
        <title>Caerostris extrusa draft genome.</title>
        <authorList>
            <person name="Kono N."/>
            <person name="Arakawa K."/>
        </authorList>
    </citation>
    <scope>NUCLEOTIDE SEQUENCE [LARGE SCALE GENOMIC DNA]</scope>
</reference>
<gene>
    <name evidence="1" type="ORF">CEXT_240941</name>
</gene>
<dbReference type="EMBL" id="BPLR01000239">
    <property type="protein sequence ID" value="GIY93168.1"/>
    <property type="molecule type" value="Genomic_DNA"/>
</dbReference>